<dbReference type="GO" id="GO:0000160">
    <property type="term" value="P:phosphorelay signal transduction system"/>
    <property type="evidence" value="ECO:0007669"/>
    <property type="project" value="InterPro"/>
</dbReference>
<keyword evidence="1 2" id="KW-0597">Phosphoprotein</keyword>
<dbReference type="STRING" id="1802315.A3F51_03060"/>
<dbReference type="InterPro" id="IPR050595">
    <property type="entry name" value="Bact_response_regulator"/>
</dbReference>
<gene>
    <name evidence="4" type="ORF">A3F51_03060</name>
</gene>
<evidence type="ECO:0000313" key="5">
    <source>
        <dbReference type="Proteomes" id="UP000178089"/>
    </source>
</evidence>
<dbReference type="InterPro" id="IPR001789">
    <property type="entry name" value="Sig_transdc_resp-reg_receiver"/>
</dbReference>
<organism evidence="4 5">
    <name type="scientific">Candidatus Taylorbacteria bacterium RIFCSPHIGHO2_12_FULL_45_16</name>
    <dbReference type="NCBI Taxonomy" id="1802315"/>
    <lineage>
        <taxon>Bacteria</taxon>
        <taxon>Candidatus Tayloriibacteriota</taxon>
    </lineage>
</organism>
<dbReference type="SUPFAM" id="SSF52172">
    <property type="entry name" value="CheY-like"/>
    <property type="match status" value="1"/>
</dbReference>
<dbReference type="AlphaFoldDB" id="A0A1G2MXR8"/>
<dbReference type="CDD" id="cd00156">
    <property type="entry name" value="REC"/>
    <property type="match status" value="1"/>
</dbReference>
<dbReference type="Proteomes" id="UP000178089">
    <property type="component" value="Unassembled WGS sequence"/>
</dbReference>
<dbReference type="InterPro" id="IPR011006">
    <property type="entry name" value="CheY-like_superfamily"/>
</dbReference>
<feature type="domain" description="Response regulatory" evidence="3">
    <location>
        <begin position="11"/>
        <end position="128"/>
    </location>
</feature>
<dbReference type="PROSITE" id="PS50110">
    <property type="entry name" value="RESPONSE_REGULATORY"/>
    <property type="match status" value="1"/>
</dbReference>
<accession>A0A1G2MXR8</accession>
<dbReference type="PANTHER" id="PTHR44591:SF3">
    <property type="entry name" value="RESPONSE REGULATORY DOMAIN-CONTAINING PROTEIN"/>
    <property type="match status" value="1"/>
</dbReference>
<evidence type="ECO:0000256" key="2">
    <source>
        <dbReference type="PROSITE-ProRule" id="PRU00169"/>
    </source>
</evidence>
<reference evidence="4 5" key="1">
    <citation type="journal article" date="2016" name="Nat. Commun.">
        <title>Thousands of microbial genomes shed light on interconnected biogeochemical processes in an aquifer system.</title>
        <authorList>
            <person name="Anantharaman K."/>
            <person name="Brown C.T."/>
            <person name="Hug L.A."/>
            <person name="Sharon I."/>
            <person name="Castelle C.J."/>
            <person name="Probst A.J."/>
            <person name="Thomas B.C."/>
            <person name="Singh A."/>
            <person name="Wilkins M.J."/>
            <person name="Karaoz U."/>
            <person name="Brodie E.L."/>
            <person name="Williams K.H."/>
            <person name="Hubbard S.S."/>
            <person name="Banfield J.F."/>
        </authorList>
    </citation>
    <scope>NUCLEOTIDE SEQUENCE [LARGE SCALE GENOMIC DNA]</scope>
</reference>
<feature type="modified residue" description="4-aspartylphosphate" evidence="2">
    <location>
        <position position="61"/>
    </location>
</feature>
<evidence type="ECO:0000259" key="3">
    <source>
        <dbReference type="PROSITE" id="PS50110"/>
    </source>
</evidence>
<protein>
    <recommendedName>
        <fullName evidence="3">Response regulatory domain-containing protein</fullName>
    </recommendedName>
</protein>
<name>A0A1G2MXR8_9BACT</name>
<dbReference type="EMBL" id="MHRT01000010">
    <property type="protein sequence ID" value="OHA28725.1"/>
    <property type="molecule type" value="Genomic_DNA"/>
</dbReference>
<evidence type="ECO:0000256" key="1">
    <source>
        <dbReference type="ARBA" id="ARBA00022553"/>
    </source>
</evidence>
<dbReference type="PANTHER" id="PTHR44591">
    <property type="entry name" value="STRESS RESPONSE REGULATOR PROTEIN 1"/>
    <property type="match status" value="1"/>
</dbReference>
<sequence>MSDQPILSNKKILLIDDDKFLLDMYAVKFSKAGYEVKAVDSTDGGLKLMRQGYAPQVMLVDIVMPGMDGLDFVNTVRKENLVPNIVVIMLTNQGSSDDVSRATKLGVDGYIVKATTIPSEVLNEVERIINSKQKSN</sequence>
<proteinExistence type="predicted"/>
<comment type="caution">
    <text evidence="4">The sequence shown here is derived from an EMBL/GenBank/DDBJ whole genome shotgun (WGS) entry which is preliminary data.</text>
</comment>
<dbReference type="SMART" id="SM00448">
    <property type="entry name" value="REC"/>
    <property type="match status" value="1"/>
</dbReference>
<evidence type="ECO:0000313" key="4">
    <source>
        <dbReference type="EMBL" id="OHA28725.1"/>
    </source>
</evidence>
<dbReference type="Pfam" id="PF00072">
    <property type="entry name" value="Response_reg"/>
    <property type="match status" value="1"/>
</dbReference>
<dbReference type="Gene3D" id="3.40.50.2300">
    <property type="match status" value="1"/>
</dbReference>